<reference evidence="2 3" key="1">
    <citation type="journal article" date="2014" name="PLoS Genet.">
        <title>Phylogenetically driven sequencing of extremely halophilic archaea reveals strategies for static and dynamic osmo-response.</title>
        <authorList>
            <person name="Becker E.A."/>
            <person name="Seitzer P.M."/>
            <person name="Tritt A."/>
            <person name="Larsen D."/>
            <person name="Krusor M."/>
            <person name="Yao A.I."/>
            <person name="Wu D."/>
            <person name="Madern D."/>
            <person name="Eisen J.A."/>
            <person name="Darling A.E."/>
            <person name="Facciotti M.T."/>
        </authorList>
    </citation>
    <scope>NUCLEOTIDE SEQUENCE [LARGE SCALE GENOMIC DNA]</scope>
    <source>
        <strain evidence="2 3">DSM 19288</strain>
    </source>
</reference>
<evidence type="ECO:0000313" key="2">
    <source>
        <dbReference type="EMBL" id="ELZ49212.1"/>
    </source>
</evidence>
<evidence type="ECO:0000313" key="3">
    <source>
        <dbReference type="Proteomes" id="UP000011586"/>
    </source>
</evidence>
<feature type="domain" description="DUF4097" evidence="1">
    <location>
        <begin position="18"/>
        <end position="247"/>
    </location>
</feature>
<protein>
    <recommendedName>
        <fullName evidence="1">DUF4097 domain-containing protein</fullName>
    </recommendedName>
</protein>
<name>M0EQN8_9EURY</name>
<keyword evidence="3" id="KW-1185">Reference proteome</keyword>
<dbReference type="AlphaFoldDB" id="M0EQN8"/>
<gene>
    <name evidence="2" type="ORF">C463_00055</name>
</gene>
<accession>M0EQN8</accession>
<proteinExistence type="predicted"/>
<dbReference type="EMBL" id="AOJK01000001">
    <property type="protein sequence ID" value="ELZ49212.1"/>
    <property type="molecule type" value="Genomic_DNA"/>
</dbReference>
<dbReference type="PATRIC" id="fig|1227465.4.peg.10"/>
<dbReference type="Proteomes" id="UP000011586">
    <property type="component" value="Unassembled WGS sequence"/>
</dbReference>
<dbReference type="Pfam" id="PF13349">
    <property type="entry name" value="DUF4097"/>
    <property type="match status" value="1"/>
</dbReference>
<sequence>MSADTILSVVDVTDAIAFTAEQRDDIKLITEKEAFGGVSLDELSVGVEKTTNRVEITTDKPNVVGIGGASVSVELYVPEQMAVDRLQTTDGAVTAQRVPDGAVLQSRDGAVQITDAQGEVTAETNDGDITVNGTGGTLSAVTQDGSIQVRDPARIGEISTQDGDIMTDVPAVAKDAEIETSDGDLLLRIGEALDTVLTVGTADGEILVSDVAPGLQIQRQSDSELEAVVGDGTTPLRAHTYDGDVMLRA</sequence>
<comment type="caution">
    <text evidence="2">The sequence shown here is derived from an EMBL/GenBank/DDBJ whole genome shotgun (WGS) entry which is preliminary data.</text>
</comment>
<dbReference type="STRING" id="1227465.C463_00055"/>
<organism evidence="2 3">
    <name type="scientific">Halorubrum californiense DSM 19288</name>
    <dbReference type="NCBI Taxonomy" id="1227465"/>
    <lineage>
        <taxon>Archaea</taxon>
        <taxon>Methanobacteriati</taxon>
        <taxon>Methanobacteriota</taxon>
        <taxon>Stenosarchaea group</taxon>
        <taxon>Halobacteria</taxon>
        <taxon>Halobacteriales</taxon>
        <taxon>Haloferacaceae</taxon>
        <taxon>Halorubrum</taxon>
    </lineage>
</organism>
<evidence type="ECO:0000259" key="1">
    <source>
        <dbReference type="Pfam" id="PF13349"/>
    </source>
</evidence>
<dbReference type="InterPro" id="IPR025164">
    <property type="entry name" value="Toastrack_DUF4097"/>
</dbReference>